<dbReference type="AlphaFoldDB" id="A0A9X1P813"/>
<reference evidence="2" key="1">
    <citation type="submission" date="2022-01" db="EMBL/GenBank/DDBJ databases">
        <title>Jiella avicenniae sp. nov., a novel endophytic bacterium isolated from bark of Avicennia marina.</title>
        <authorList>
            <person name="Tuo L."/>
        </authorList>
    </citation>
    <scope>NUCLEOTIDE SEQUENCE</scope>
    <source>
        <strain evidence="2">CBK1P-4</strain>
    </source>
</reference>
<name>A0A9X1P813_9HYPH</name>
<sequence length="98" mass="10872">MNGDDIERGTLGESFDSFLKDQGIHEEATATATKRVIAYQLQQIMEEQGITKTEMARRLATSRAQLDRLLDPDNETVTLATLSRAAHAVGRTIRLELA</sequence>
<keyword evidence="3" id="KW-1185">Reference proteome</keyword>
<evidence type="ECO:0000259" key="1">
    <source>
        <dbReference type="Pfam" id="PF13443"/>
    </source>
</evidence>
<accession>A0A9X1P813</accession>
<evidence type="ECO:0000313" key="2">
    <source>
        <dbReference type="EMBL" id="MCE7030993.1"/>
    </source>
</evidence>
<dbReference type="GO" id="GO:0003677">
    <property type="term" value="F:DNA binding"/>
    <property type="evidence" value="ECO:0007669"/>
    <property type="project" value="InterPro"/>
</dbReference>
<dbReference type="InterPro" id="IPR001387">
    <property type="entry name" value="Cro/C1-type_HTH"/>
</dbReference>
<dbReference type="InterPro" id="IPR010982">
    <property type="entry name" value="Lambda_DNA-bd_dom_sf"/>
</dbReference>
<dbReference type="Proteomes" id="UP001139035">
    <property type="component" value="Unassembled WGS sequence"/>
</dbReference>
<dbReference type="SUPFAM" id="SSF47413">
    <property type="entry name" value="lambda repressor-like DNA-binding domains"/>
    <property type="match status" value="1"/>
</dbReference>
<feature type="domain" description="HTH cro/C1-type" evidence="1">
    <location>
        <begin position="41"/>
        <end position="84"/>
    </location>
</feature>
<evidence type="ECO:0000313" key="3">
    <source>
        <dbReference type="Proteomes" id="UP001139035"/>
    </source>
</evidence>
<organism evidence="2 3">
    <name type="scientific">Jiella avicenniae</name>
    <dbReference type="NCBI Taxonomy" id="2907202"/>
    <lineage>
        <taxon>Bacteria</taxon>
        <taxon>Pseudomonadati</taxon>
        <taxon>Pseudomonadota</taxon>
        <taxon>Alphaproteobacteria</taxon>
        <taxon>Hyphomicrobiales</taxon>
        <taxon>Aurantimonadaceae</taxon>
        <taxon>Jiella</taxon>
    </lineage>
</organism>
<proteinExistence type="predicted"/>
<comment type="caution">
    <text evidence="2">The sequence shown here is derived from an EMBL/GenBank/DDBJ whole genome shotgun (WGS) entry which is preliminary data.</text>
</comment>
<gene>
    <name evidence="2" type="ORF">LZD57_23725</name>
</gene>
<dbReference type="EMBL" id="JAJUWU010000039">
    <property type="protein sequence ID" value="MCE7030993.1"/>
    <property type="molecule type" value="Genomic_DNA"/>
</dbReference>
<dbReference type="RefSeq" id="WP_233722063.1">
    <property type="nucleotide sequence ID" value="NZ_JAJUWU010000039.1"/>
</dbReference>
<dbReference type="Pfam" id="PF13443">
    <property type="entry name" value="HTH_26"/>
    <property type="match status" value="1"/>
</dbReference>
<protein>
    <submittedName>
        <fullName evidence="2">Helix-turn-helix domain-containing protein</fullName>
    </submittedName>
</protein>
<dbReference type="Gene3D" id="1.10.260.40">
    <property type="entry name" value="lambda repressor-like DNA-binding domains"/>
    <property type="match status" value="1"/>
</dbReference>